<reference evidence="4" key="1">
    <citation type="submission" date="2016-10" db="EMBL/GenBank/DDBJ databases">
        <authorList>
            <person name="Varghese N."/>
            <person name="Submissions S."/>
        </authorList>
    </citation>
    <scope>NUCLEOTIDE SEQUENCE [LARGE SCALE GENOMIC DNA]</scope>
    <source>
        <strain evidence="4">DSM 23676</strain>
    </source>
</reference>
<dbReference type="Pfam" id="PF07739">
    <property type="entry name" value="TipAS"/>
    <property type="match status" value="1"/>
</dbReference>
<dbReference type="InterPro" id="IPR012925">
    <property type="entry name" value="TipAS_dom"/>
</dbReference>
<dbReference type="PANTHER" id="PTHR30204">
    <property type="entry name" value="REDOX-CYCLING DRUG-SENSING TRANSCRIPTIONAL ACTIVATOR SOXR"/>
    <property type="match status" value="1"/>
</dbReference>
<dbReference type="Gene3D" id="1.10.490.50">
    <property type="entry name" value="Antibiotic binding domain of TipA-like multidrug resistance regulators"/>
    <property type="match status" value="1"/>
</dbReference>
<accession>A0A1H1UKK9</accession>
<dbReference type="SUPFAM" id="SSF89082">
    <property type="entry name" value="Antibiotic binding domain of TipA-like multidrug resistance regulators"/>
    <property type="match status" value="1"/>
</dbReference>
<dbReference type="SMART" id="SM00422">
    <property type="entry name" value="HTH_MERR"/>
    <property type="match status" value="1"/>
</dbReference>
<dbReference type="Pfam" id="PF13411">
    <property type="entry name" value="MerR_1"/>
    <property type="match status" value="1"/>
</dbReference>
<dbReference type="InterPro" id="IPR036244">
    <property type="entry name" value="TipA-like_antibiotic-bd"/>
</dbReference>
<dbReference type="Gene3D" id="1.10.1660.10">
    <property type="match status" value="1"/>
</dbReference>
<sequence length="253" mass="28487">MDWSIQEIARLTGTTSRTLRHYDAIGLLPPTSIAANGFRCYDETALVRLQRILLLKELGMPLTTIAEVLDSRDDPIETLSQHLVSLGRERDRLDRQLAAVTATITRLKAGEPLMAEEMFDGFDHREHEEEVTRRWGADAYRRGDEWWSRQPLEEKREWKARVSALSEHWVAAAEAGAHPESDRCQELAERHIDWLRAVPGTPANDPEGDLAGYVRGLGQMYVDDPRFGANYGGAAGAALVRDSLDRWLASRGL</sequence>
<dbReference type="EMBL" id="LT629766">
    <property type="protein sequence ID" value="SDS72756.1"/>
    <property type="molecule type" value="Genomic_DNA"/>
</dbReference>
<protein>
    <submittedName>
        <fullName evidence="3">DNA-binding transcriptional regulator, MerR family</fullName>
    </submittedName>
</protein>
<dbReference type="InterPro" id="IPR000551">
    <property type="entry name" value="MerR-type_HTH_dom"/>
</dbReference>
<evidence type="ECO:0000313" key="3">
    <source>
        <dbReference type="EMBL" id="SDS72756.1"/>
    </source>
</evidence>
<dbReference type="PRINTS" id="PR00040">
    <property type="entry name" value="HTHMERR"/>
</dbReference>
<organism evidence="3 4">
    <name type="scientific">Brevibacterium siliguriense</name>
    <dbReference type="NCBI Taxonomy" id="1136497"/>
    <lineage>
        <taxon>Bacteria</taxon>
        <taxon>Bacillati</taxon>
        <taxon>Actinomycetota</taxon>
        <taxon>Actinomycetes</taxon>
        <taxon>Micrococcales</taxon>
        <taxon>Brevibacteriaceae</taxon>
        <taxon>Brevibacterium</taxon>
    </lineage>
</organism>
<evidence type="ECO:0000256" key="1">
    <source>
        <dbReference type="ARBA" id="ARBA00023125"/>
    </source>
</evidence>
<dbReference type="OrthoDB" id="9809391at2"/>
<proteinExistence type="predicted"/>
<keyword evidence="1 3" id="KW-0238">DNA-binding</keyword>
<dbReference type="STRING" id="1136497.SAMN04489752_2366"/>
<dbReference type="GO" id="GO:0003677">
    <property type="term" value="F:DNA binding"/>
    <property type="evidence" value="ECO:0007669"/>
    <property type="project" value="UniProtKB-KW"/>
</dbReference>
<dbReference type="PANTHER" id="PTHR30204:SF97">
    <property type="entry name" value="MERR FAMILY REGULATORY PROTEIN"/>
    <property type="match status" value="1"/>
</dbReference>
<keyword evidence="4" id="KW-1185">Reference proteome</keyword>
<dbReference type="GO" id="GO:0003700">
    <property type="term" value="F:DNA-binding transcription factor activity"/>
    <property type="evidence" value="ECO:0007669"/>
    <property type="project" value="InterPro"/>
</dbReference>
<dbReference type="RefSeq" id="WP_092014024.1">
    <property type="nucleotide sequence ID" value="NZ_LT629766.1"/>
</dbReference>
<dbReference type="AlphaFoldDB" id="A0A1H1UKK9"/>
<dbReference type="InterPro" id="IPR047057">
    <property type="entry name" value="MerR_fam"/>
</dbReference>
<dbReference type="CDD" id="cd01106">
    <property type="entry name" value="HTH_TipAL-Mta"/>
    <property type="match status" value="1"/>
</dbReference>
<dbReference type="Proteomes" id="UP000199597">
    <property type="component" value="Chromosome I"/>
</dbReference>
<evidence type="ECO:0000259" key="2">
    <source>
        <dbReference type="PROSITE" id="PS50937"/>
    </source>
</evidence>
<dbReference type="SUPFAM" id="SSF46955">
    <property type="entry name" value="Putative DNA-binding domain"/>
    <property type="match status" value="1"/>
</dbReference>
<evidence type="ECO:0000313" key="4">
    <source>
        <dbReference type="Proteomes" id="UP000199597"/>
    </source>
</evidence>
<feature type="domain" description="HTH merR-type" evidence="2">
    <location>
        <begin position="1"/>
        <end position="71"/>
    </location>
</feature>
<name>A0A1H1UKK9_9MICO</name>
<dbReference type="InterPro" id="IPR009061">
    <property type="entry name" value="DNA-bd_dom_put_sf"/>
</dbReference>
<dbReference type="PROSITE" id="PS50937">
    <property type="entry name" value="HTH_MERR_2"/>
    <property type="match status" value="1"/>
</dbReference>
<gene>
    <name evidence="3" type="ORF">SAMN04489752_2366</name>
</gene>